<dbReference type="PANTHER" id="PTHR36206">
    <property type="entry name" value="ASPERCRYPTIN BIOSYNTHESIS CLUSTER-SPECIFIC TRANSCRIPTION REGULATOR ATNN-RELATED"/>
    <property type="match status" value="1"/>
</dbReference>
<name>A0A0C3SCF9_PHLG1</name>
<dbReference type="EMBL" id="KN840450">
    <property type="protein sequence ID" value="KIP10892.1"/>
    <property type="molecule type" value="Genomic_DNA"/>
</dbReference>
<evidence type="ECO:0000313" key="9">
    <source>
        <dbReference type="EMBL" id="KIP10892.1"/>
    </source>
</evidence>
<keyword evidence="10" id="KW-1185">Reference proteome</keyword>
<keyword evidence="6" id="KW-0539">Nucleus</keyword>
<feature type="compositionally biased region" description="Polar residues" evidence="7">
    <location>
        <begin position="117"/>
        <end position="126"/>
    </location>
</feature>
<dbReference type="PROSITE" id="PS00463">
    <property type="entry name" value="ZN2_CY6_FUNGAL_1"/>
    <property type="match status" value="1"/>
</dbReference>
<evidence type="ECO:0000256" key="2">
    <source>
        <dbReference type="ARBA" id="ARBA00022833"/>
    </source>
</evidence>
<feature type="compositionally biased region" description="Polar residues" evidence="7">
    <location>
        <begin position="154"/>
        <end position="168"/>
    </location>
</feature>
<accession>A0A0C3SCF9</accession>
<dbReference type="GO" id="GO:0008270">
    <property type="term" value="F:zinc ion binding"/>
    <property type="evidence" value="ECO:0007669"/>
    <property type="project" value="InterPro"/>
</dbReference>
<dbReference type="InterPro" id="IPR001138">
    <property type="entry name" value="Zn2Cys6_DnaBD"/>
</dbReference>
<dbReference type="SUPFAM" id="SSF57701">
    <property type="entry name" value="Zn2/Cys6 DNA-binding domain"/>
    <property type="match status" value="1"/>
</dbReference>
<dbReference type="InterPro" id="IPR036864">
    <property type="entry name" value="Zn2-C6_fun-type_DNA-bd_sf"/>
</dbReference>
<sequence>MFYVFSPAVCAAAVTSHFADDVYGMPRSVTVDPHTSLPSSYEPEHAPRKRGKFTRSKTGCLTCRTKKVKCDEEKPDCKRCRDTQRKCTWPEIVPTRKRPARKDTRQSESPLEVRPSTAGSSGLSDVSTPPPHPHSPQLMPSHVHPPTLAHPPTLSRTSLPQRHMSTPSMATPQHQQQMMMANSSLSYALQPQGGHAQGLAHLPSQHHPAAASYPYRYSAQSQFVQQQSYPTTYQGLSRVTTQPHEYASVKLEDSYDTPLKFEEPADGWQTSQLGQHQHLDPIHPYFPVAQDRDYSAQYPQHYRYQ</sequence>
<organism evidence="9 10">
    <name type="scientific">Phlebiopsis gigantea (strain 11061_1 CR5-6)</name>
    <name type="common">White-rot fungus</name>
    <name type="synonym">Peniophora gigantea</name>
    <dbReference type="NCBI Taxonomy" id="745531"/>
    <lineage>
        <taxon>Eukaryota</taxon>
        <taxon>Fungi</taxon>
        <taxon>Dikarya</taxon>
        <taxon>Basidiomycota</taxon>
        <taxon>Agaricomycotina</taxon>
        <taxon>Agaricomycetes</taxon>
        <taxon>Polyporales</taxon>
        <taxon>Phanerochaetaceae</taxon>
        <taxon>Phlebiopsis</taxon>
    </lineage>
</organism>
<evidence type="ECO:0000256" key="7">
    <source>
        <dbReference type="SAM" id="MobiDB-lite"/>
    </source>
</evidence>
<evidence type="ECO:0000256" key="4">
    <source>
        <dbReference type="ARBA" id="ARBA00023125"/>
    </source>
</evidence>
<dbReference type="InterPro" id="IPR052360">
    <property type="entry name" value="Transcr_Regulatory_Proteins"/>
</dbReference>
<dbReference type="Proteomes" id="UP000053257">
    <property type="component" value="Unassembled WGS sequence"/>
</dbReference>
<dbReference type="PROSITE" id="PS50048">
    <property type="entry name" value="ZN2_CY6_FUNGAL_2"/>
    <property type="match status" value="1"/>
</dbReference>
<dbReference type="OrthoDB" id="5419315at2759"/>
<dbReference type="Pfam" id="PF00172">
    <property type="entry name" value="Zn_clus"/>
    <property type="match status" value="1"/>
</dbReference>
<keyword evidence="4" id="KW-0238">DNA-binding</keyword>
<keyword evidence="5" id="KW-0804">Transcription</keyword>
<gene>
    <name evidence="9" type="ORF">PHLGIDRAFT_115030</name>
</gene>
<protein>
    <recommendedName>
        <fullName evidence="8">Zn(2)-C6 fungal-type domain-containing protein</fullName>
    </recommendedName>
</protein>
<evidence type="ECO:0000256" key="1">
    <source>
        <dbReference type="ARBA" id="ARBA00022723"/>
    </source>
</evidence>
<evidence type="ECO:0000256" key="3">
    <source>
        <dbReference type="ARBA" id="ARBA00023015"/>
    </source>
</evidence>
<dbReference type="GO" id="GO:0000981">
    <property type="term" value="F:DNA-binding transcription factor activity, RNA polymerase II-specific"/>
    <property type="evidence" value="ECO:0007669"/>
    <property type="project" value="InterPro"/>
</dbReference>
<dbReference type="PANTHER" id="PTHR36206:SF12">
    <property type="entry name" value="ASPERCRYPTIN BIOSYNTHESIS CLUSTER-SPECIFIC TRANSCRIPTION REGULATOR ATNN-RELATED"/>
    <property type="match status" value="1"/>
</dbReference>
<proteinExistence type="predicted"/>
<dbReference type="STRING" id="745531.A0A0C3SCF9"/>
<dbReference type="HOGENOM" id="CLU_075613_0_0_1"/>
<dbReference type="SMART" id="SM00066">
    <property type="entry name" value="GAL4"/>
    <property type="match status" value="1"/>
</dbReference>
<feature type="domain" description="Zn(2)-C6 fungal-type" evidence="8">
    <location>
        <begin position="59"/>
        <end position="89"/>
    </location>
</feature>
<keyword evidence="1" id="KW-0479">Metal-binding</keyword>
<reference evidence="9 10" key="1">
    <citation type="journal article" date="2014" name="PLoS Genet.">
        <title>Analysis of the Phlebiopsis gigantea genome, transcriptome and secretome provides insight into its pioneer colonization strategies of wood.</title>
        <authorList>
            <person name="Hori C."/>
            <person name="Ishida T."/>
            <person name="Igarashi K."/>
            <person name="Samejima M."/>
            <person name="Suzuki H."/>
            <person name="Master E."/>
            <person name="Ferreira P."/>
            <person name="Ruiz-Duenas F.J."/>
            <person name="Held B."/>
            <person name="Canessa P."/>
            <person name="Larrondo L.F."/>
            <person name="Schmoll M."/>
            <person name="Druzhinina I.S."/>
            <person name="Kubicek C.P."/>
            <person name="Gaskell J.A."/>
            <person name="Kersten P."/>
            <person name="St John F."/>
            <person name="Glasner J."/>
            <person name="Sabat G."/>
            <person name="Splinter BonDurant S."/>
            <person name="Syed K."/>
            <person name="Yadav J."/>
            <person name="Mgbeahuruike A.C."/>
            <person name="Kovalchuk A."/>
            <person name="Asiegbu F.O."/>
            <person name="Lackner G."/>
            <person name="Hoffmeister D."/>
            <person name="Rencoret J."/>
            <person name="Gutierrez A."/>
            <person name="Sun H."/>
            <person name="Lindquist E."/>
            <person name="Barry K."/>
            <person name="Riley R."/>
            <person name="Grigoriev I.V."/>
            <person name="Henrissat B."/>
            <person name="Kues U."/>
            <person name="Berka R.M."/>
            <person name="Martinez A.T."/>
            <person name="Covert S.F."/>
            <person name="Blanchette R.A."/>
            <person name="Cullen D."/>
        </authorList>
    </citation>
    <scope>NUCLEOTIDE SEQUENCE [LARGE SCALE GENOMIC DNA]</scope>
    <source>
        <strain evidence="9 10">11061_1 CR5-6</strain>
    </source>
</reference>
<dbReference type="GO" id="GO:0003677">
    <property type="term" value="F:DNA binding"/>
    <property type="evidence" value="ECO:0007669"/>
    <property type="project" value="UniProtKB-KW"/>
</dbReference>
<feature type="region of interest" description="Disordered" evidence="7">
    <location>
        <begin position="96"/>
        <end position="168"/>
    </location>
</feature>
<keyword evidence="2" id="KW-0862">Zinc</keyword>
<dbReference type="Gene3D" id="4.10.240.10">
    <property type="entry name" value="Zn(2)-C6 fungal-type DNA-binding domain"/>
    <property type="match status" value="1"/>
</dbReference>
<keyword evidence="3" id="KW-0805">Transcription regulation</keyword>
<feature type="region of interest" description="Disordered" evidence="7">
    <location>
        <begin position="33"/>
        <end position="52"/>
    </location>
</feature>
<evidence type="ECO:0000313" key="10">
    <source>
        <dbReference type="Proteomes" id="UP000053257"/>
    </source>
</evidence>
<evidence type="ECO:0000256" key="6">
    <source>
        <dbReference type="ARBA" id="ARBA00023242"/>
    </source>
</evidence>
<evidence type="ECO:0000256" key="5">
    <source>
        <dbReference type="ARBA" id="ARBA00023163"/>
    </source>
</evidence>
<evidence type="ECO:0000259" key="8">
    <source>
        <dbReference type="PROSITE" id="PS50048"/>
    </source>
</evidence>
<dbReference type="CDD" id="cd00067">
    <property type="entry name" value="GAL4"/>
    <property type="match status" value="1"/>
</dbReference>
<dbReference type="AlphaFoldDB" id="A0A0C3SCF9"/>